<feature type="transmembrane region" description="Helical" evidence="1">
    <location>
        <begin position="20"/>
        <end position="39"/>
    </location>
</feature>
<reference evidence="3" key="2">
    <citation type="submission" date="2020-09" db="EMBL/GenBank/DDBJ databases">
        <authorList>
            <person name="Sun Q."/>
            <person name="Sedlacek I."/>
        </authorList>
    </citation>
    <scope>NUCLEOTIDE SEQUENCE</scope>
    <source>
        <strain evidence="3">CCM 7684</strain>
    </source>
</reference>
<feature type="transmembrane region" description="Helical" evidence="1">
    <location>
        <begin position="109"/>
        <end position="136"/>
    </location>
</feature>
<dbReference type="Pfam" id="PF01970">
    <property type="entry name" value="TctA"/>
    <property type="match status" value="1"/>
</dbReference>
<feature type="transmembrane region" description="Helical" evidence="1">
    <location>
        <begin position="254"/>
        <end position="278"/>
    </location>
</feature>
<dbReference type="Proteomes" id="UP000602745">
    <property type="component" value="Unassembled WGS sequence"/>
</dbReference>
<proteinExistence type="predicted"/>
<feature type="domain" description="DUF112" evidence="2">
    <location>
        <begin position="20"/>
        <end position="439"/>
    </location>
</feature>
<reference evidence="3" key="1">
    <citation type="journal article" date="2014" name="Int. J. Syst. Evol. Microbiol.">
        <title>Complete genome sequence of Corynebacterium casei LMG S-19264T (=DSM 44701T), isolated from a smear-ripened cheese.</title>
        <authorList>
            <consortium name="US DOE Joint Genome Institute (JGI-PGF)"/>
            <person name="Walter F."/>
            <person name="Albersmeier A."/>
            <person name="Kalinowski J."/>
            <person name="Ruckert C."/>
        </authorList>
    </citation>
    <scope>NUCLEOTIDE SEQUENCE</scope>
    <source>
        <strain evidence="3">CCM 7684</strain>
    </source>
</reference>
<dbReference type="InterPro" id="IPR002823">
    <property type="entry name" value="DUF112_TM"/>
</dbReference>
<evidence type="ECO:0000259" key="2">
    <source>
        <dbReference type="Pfam" id="PF01970"/>
    </source>
</evidence>
<feature type="transmembrane region" description="Helical" evidence="1">
    <location>
        <begin position="355"/>
        <end position="375"/>
    </location>
</feature>
<sequence>MEMIDGLMHGFGVALTPPNLLACLIGVTLGSLVGVLPGIGPNAGMALLIPLTFGMSAEAAIIMLAGIYYGSMYGGSTTAILLNVPGEAGSVMTAIDGFQMAKKGRPGPALAIAAIGSFIAGTFGILGIMLVGPWLAEFALRFGPPEFFALAIAGLIFLCGLSTNSFRIAITMVALGLGISTIGIDPVTGTQRFTLGFTHLAQGIDLVPVIMGLYGIAEVLSMMEEGIQKARITKVRPRDLVPSWLEARMSALPILRGSVIGFIVGLIPGPATVMSSFMSYRVEKKLSRTPERFGQGAIEGVAGPESANNSATAGSMVPMFSLGIAFSPATAMLLAALVIHGVQPGPLFMVSAPQVFWGVIASMYLGNFLLLLLNLPLVHIFVSILKLPQHVLAALVVLFCLVGAYTLNNSLLDVWIMVVMGGAGYLLRKLHIDPAPLVIALVLGPIIEKALRQSLFMANGDWSYLLLRPVSGMVVLAALALFALNLVVGMRRRAKIAQFIRNESQQQPTG</sequence>
<dbReference type="EMBL" id="BMCP01000001">
    <property type="protein sequence ID" value="GGE31264.1"/>
    <property type="molecule type" value="Genomic_DNA"/>
</dbReference>
<evidence type="ECO:0000313" key="4">
    <source>
        <dbReference type="Proteomes" id="UP000602745"/>
    </source>
</evidence>
<evidence type="ECO:0000313" key="3">
    <source>
        <dbReference type="EMBL" id="GGE31264.1"/>
    </source>
</evidence>
<keyword evidence="1" id="KW-0812">Transmembrane</keyword>
<keyword evidence="1" id="KW-0472">Membrane</keyword>
<evidence type="ECO:0000256" key="1">
    <source>
        <dbReference type="SAM" id="Phobius"/>
    </source>
</evidence>
<organism evidence="3 4">
    <name type="scientific">Agaricicola taiwanensis</name>
    <dbReference type="NCBI Taxonomy" id="591372"/>
    <lineage>
        <taxon>Bacteria</taxon>
        <taxon>Pseudomonadati</taxon>
        <taxon>Pseudomonadota</taxon>
        <taxon>Alphaproteobacteria</taxon>
        <taxon>Rhodobacterales</taxon>
        <taxon>Paracoccaceae</taxon>
        <taxon>Agaricicola</taxon>
    </lineage>
</organism>
<dbReference type="PANTHER" id="PTHR35342:SF5">
    <property type="entry name" value="TRICARBOXYLIC TRANSPORT PROTEIN"/>
    <property type="match status" value="1"/>
</dbReference>
<dbReference type="RefSeq" id="WP_188408170.1">
    <property type="nucleotide sequence ID" value="NZ_BMCP01000001.1"/>
</dbReference>
<feature type="transmembrane region" description="Helical" evidence="1">
    <location>
        <begin position="434"/>
        <end position="451"/>
    </location>
</feature>
<keyword evidence="4" id="KW-1185">Reference proteome</keyword>
<comment type="caution">
    <text evidence="3">The sequence shown here is derived from an EMBL/GenBank/DDBJ whole genome shotgun (WGS) entry which is preliminary data.</text>
</comment>
<feature type="transmembrane region" description="Helical" evidence="1">
    <location>
        <begin position="320"/>
        <end position="343"/>
    </location>
</feature>
<protein>
    <recommendedName>
        <fullName evidence="2">DUF112 domain-containing protein</fullName>
    </recommendedName>
</protein>
<gene>
    <name evidence="3" type="ORF">GCM10007276_05550</name>
</gene>
<dbReference type="AlphaFoldDB" id="A0A8J2YB36"/>
<feature type="transmembrane region" description="Helical" evidence="1">
    <location>
        <begin position="45"/>
        <end position="69"/>
    </location>
</feature>
<feature type="transmembrane region" description="Helical" evidence="1">
    <location>
        <begin position="387"/>
        <end position="405"/>
    </location>
</feature>
<feature type="transmembrane region" description="Helical" evidence="1">
    <location>
        <begin position="142"/>
        <end position="161"/>
    </location>
</feature>
<name>A0A8J2YB36_9RHOB</name>
<feature type="transmembrane region" description="Helical" evidence="1">
    <location>
        <begin position="168"/>
        <end position="184"/>
    </location>
</feature>
<dbReference type="PANTHER" id="PTHR35342">
    <property type="entry name" value="TRICARBOXYLIC TRANSPORT PROTEIN"/>
    <property type="match status" value="1"/>
</dbReference>
<accession>A0A8J2YB36</accession>
<keyword evidence="1" id="KW-1133">Transmembrane helix</keyword>
<feature type="transmembrane region" description="Helical" evidence="1">
    <location>
        <begin position="471"/>
        <end position="488"/>
    </location>
</feature>